<reference evidence="2 3" key="1">
    <citation type="journal article" date="2014" name="Nat. Commun.">
        <title>Multiple recent horizontal transfers of a large genomic region in cheese making fungi.</title>
        <authorList>
            <person name="Cheeseman K."/>
            <person name="Ropars J."/>
            <person name="Renault P."/>
            <person name="Dupont J."/>
            <person name="Gouzy J."/>
            <person name="Branca A."/>
            <person name="Abraham A.L."/>
            <person name="Ceppi M."/>
            <person name="Conseiller E."/>
            <person name="Debuchy R."/>
            <person name="Malagnac F."/>
            <person name="Goarin A."/>
            <person name="Silar P."/>
            <person name="Lacoste S."/>
            <person name="Sallet E."/>
            <person name="Bensimon A."/>
            <person name="Giraud T."/>
            <person name="Brygoo Y."/>
        </authorList>
    </citation>
    <scope>NUCLEOTIDE SEQUENCE [LARGE SCALE GENOMIC DNA]</scope>
    <source>
        <strain evidence="3">FM 013</strain>
    </source>
</reference>
<dbReference type="GO" id="GO:0008168">
    <property type="term" value="F:methyltransferase activity"/>
    <property type="evidence" value="ECO:0007669"/>
    <property type="project" value="TreeGrafter"/>
</dbReference>
<dbReference type="CDD" id="cd02440">
    <property type="entry name" value="AdoMet_MTases"/>
    <property type="match status" value="1"/>
</dbReference>
<keyword evidence="3" id="KW-1185">Reference proteome</keyword>
<dbReference type="Proteomes" id="UP000053732">
    <property type="component" value="Unassembled WGS sequence"/>
</dbReference>
<evidence type="ECO:0000313" key="2">
    <source>
        <dbReference type="EMBL" id="CRL22939.1"/>
    </source>
</evidence>
<dbReference type="Pfam" id="PF13489">
    <property type="entry name" value="Methyltransf_23"/>
    <property type="match status" value="1"/>
</dbReference>
<evidence type="ECO:0000256" key="1">
    <source>
        <dbReference type="SAM" id="MobiDB-lite"/>
    </source>
</evidence>
<dbReference type="InterPro" id="IPR050508">
    <property type="entry name" value="Methyltransf_Superfamily"/>
</dbReference>
<dbReference type="InterPro" id="IPR029063">
    <property type="entry name" value="SAM-dependent_MTases_sf"/>
</dbReference>
<organism evidence="2 3">
    <name type="scientific">Penicillium camemberti (strain FM 013)</name>
    <dbReference type="NCBI Taxonomy" id="1429867"/>
    <lineage>
        <taxon>Eukaryota</taxon>
        <taxon>Fungi</taxon>
        <taxon>Dikarya</taxon>
        <taxon>Ascomycota</taxon>
        <taxon>Pezizomycotina</taxon>
        <taxon>Eurotiomycetes</taxon>
        <taxon>Eurotiomycetidae</taxon>
        <taxon>Eurotiales</taxon>
        <taxon>Aspergillaceae</taxon>
        <taxon>Penicillium</taxon>
    </lineage>
</organism>
<dbReference type="Gene3D" id="3.40.50.150">
    <property type="entry name" value="Vaccinia Virus protein VP39"/>
    <property type="match status" value="1"/>
</dbReference>
<gene>
    <name evidence="2" type="ORF">PCAMFM013_S008g000368</name>
</gene>
<dbReference type="STRING" id="1429867.A0A0G4P9I3"/>
<dbReference type="PANTHER" id="PTHR42912:SF83">
    <property type="entry name" value="METHYLTRANSFERASE TYPE 11 DOMAIN-CONTAINING PROTEIN"/>
    <property type="match status" value="1"/>
</dbReference>
<sequence>MRCATDLGTSSNQFDSPFLESSSPFGTVGADNPVAVPLVAKWPVTPCRSASSKAPRPPKPSPKISKPVAIKRRQVTPPRQPYQERPSPQGTQGEGLNAETTVKPGHGIPPRALTFLGITALTISTYCGYLYASYTREVSKAQTLDVPRDVSDRYNTTAATFDADVELSEKAMGLGKKRRDLVRQARGNVLEVSCGTGRNLPFYDLGERRGLDADGHATVLGCRSVTFVDLSPQMVAIMKEKFEKLYPTFPATFRACDAGKVEPPSDLARSGVKTTEGPVYFDTVVQTMGLCSMPDPVATLRHLGSVTEPGSGRILLLEHGRSYYDWVNRILDNLAPAHADRHGCWWNRDIGDIVRESGLEIVEEKRWHLGTTWRYVLKPKRSTEKSQS</sequence>
<dbReference type="PANTHER" id="PTHR42912">
    <property type="entry name" value="METHYLTRANSFERASE"/>
    <property type="match status" value="1"/>
</dbReference>
<dbReference type="AlphaFoldDB" id="A0A0G4P9I3"/>
<dbReference type="EMBL" id="HG793141">
    <property type="protein sequence ID" value="CRL22939.1"/>
    <property type="molecule type" value="Genomic_DNA"/>
</dbReference>
<evidence type="ECO:0000313" key="3">
    <source>
        <dbReference type="Proteomes" id="UP000053732"/>
    </source>
</evidence>
<feature type="compositionally biased region" description="Polar residues" evidence="1">
    <location>
        <begin position="7"/>
        <end position="25"/>
    </location>
</feature>
<accession>A0A0G4P9I3</accession>
<feature type="region of interest" description="Disordered" evidence="1">
    <location>
        <begin position="1"/>
        <end position="27"/>
    </location>
</feature>
<dbReference type="SUPFAM" id="SSF53335">
    <property type="entry name" value="S-adenosyl-L-methionine-dependent methyltransferases"/>
    <property type="match status" value="1"/>
</dbReference>
<proteinExistence type="predicted"/>
<name>A0A0G4P9I3_PENC3</name>
<feature type="region of interest" description="Disordered" evidence="1">
    <location>
        <begin position="47"/>
        <end position="106"/>
    </location>
</feature>
<protein>
    <submittedName>
        <fullName evidence="2">Str. FM013</fullName>
    </submittedName>
</protein>